<proteinExistence type="predicted"/>
<gene>
    <name evidence="1" type="ORF">AVEN_230833_1</name>
</gene>
<reference evidence="1 2" key="1">
    <citation type="journal article" date="2019" name="Sci. Rep.">
        <title>Orb-weaving spider Araneus ventricosus genome elucidates the spidroin gene catalogue.</title>
        <authorList>
            <person name="Kono N."/>
            <person name="Nakamura H."/>
            <person name="Ohtoshi R."/>
            <person name="Moran D.A.P."/>
            <person name="Shinohara A."/>
            <person name="Yoshida Y."/>
            <person name="Fujiwara M."/>
            <person name="Mori M."/>
            <person name="Tomita M."/>
            <person name="Arakawa K."/>
        </authorList>
    </citation>
    <scope>NUCLEOTIDE SEQUENCE [LARGE SCALE GENOMIC DNA]</scope>
</reference>
<dbReference type="AlphaFoldDB" id="A0A4Y2A2W5"/>
<protein>
    <submittedName>
        <fullName evidence="1">Uncharacterized protein</fullName>
    </submittedName>
</protein>
<dbReference type="EMBL" id="BGPR01000004">
    <property type="protein sequence ID" value="GBL73887.1"/>
    <property type="molecule type" value="Genomic_DNA"/>
</dbReference>
<organism evidence="1 2">
    <name type="scientific">Araneus ventricosus</name>
    <name type="common">Orbweaver spider</name>
    <name type="synonym">Epeira ventricosa</name>
    <dbReference type="NCBI Taxonomy" id="182803"/>
    <lineage>
        <taxon>Eukaryota</taxon>
        <taxon>Metazoa</taxon>
        <taxon>Ecdysozoa</taxon>
        <taxon>Arthropoda</taxon>
        <taxon>Chelicerata</taxon>
        <taxon>Arachnida</taxon>
        <taxon>Araneae</taxon>
        <taxon>Araneomorphae</taxon>
        <taxon>Entelegynae</taxon>
        <taxon>Araneoidea</taxon>
        <taxon>Araneidae</taxon>
        <taxon>Araneus</taxon>
    </lineage>
</organism>
<evidence type="ECO:0000313" key="1">
    <source>
        <dbReference type="EMBL" id="GBL73887.1"/>
    </source>
</evidence>
<comment type="caution">
    <text evidence="1">The sequence shown here is derived from an EMBL/GenBank/DDBJ whole genome shotgun (WGS) entry which is preliminary data.</text>
</comment>
<name>A0A4Y2A2W5_ARAVE</name>
<evidence type="ECO:0000313" key="2">
    <source>
        <dbReference type="Proteomes" id="UP000499080"/>
    </source>
</evidence>
<accession>A0A4Y2A2W5</accession>
<sequence length="102" mass="11738">MLYRAISFMCPSSTRSSTEKYQKHEPFSFCFFVCSSNRKSKPPIVYRGSDASKVFMEAVTKEAREIEKLYSINKEIFPLSSEKEKNSTTLLLCAMLAVEFLQ</sequence>
<dbReference type="Proteomes" id="UP000499080">
    <property type="component" value="Unassembled WGS sequence"/>
</dbReference>
<keyword evidence="2" id="KW-1185">Reference proteome</keyword>
<dbReference type="OrthoDB" id="6430108at2759"/>